<evidence type="ECO:0000313" key="12">
    <source>
        <dbReference type="Proteomes" id="UP000256431"/>
    </source>
</evidence>
<evidence type="ECO:0000256" key="1">
    <source>
        <dbReference type="ARBA" id="ARBA00000085"/>
    </source>
</evidence>
<keyword evidence="4" id="KW-0808">Transferase</keyword>
<feature type="transmembrane region" description="Helical" evidence="8">
    <location>
        <begin position="144"/>
        <end position="165"/>
    </location>
</feature>
<dbReference type="InterPro" id="IPR004358">
    <property type="entry name" value="Sig_transdc_His_kin-like_C"/>
</dbReference>
<keyword evidence="8" id="KW-1133">Transmembrane helix</keyword>
<keyword evidence="6" id="KW-0902">Two-component regulatory system</keyword>
<dbReference type="InterPro" id="IPR011006">
    <property type="entry name" value="CheY-like_superfamily"/>
</dbReference>
<feature type="domain" description="Response regulatory" evidence="10">
    <location>
        <begin position="921"/>
        <end position="1035"/>
    </location>
</feature>
<proteinExistence type="predicted"/>
<dbReference type="PANTHER" id="PTHR43047">
    <property type="entry name" value="TWO-COMPONENT HISTIDINE PROTEIN KINASE"/>
    <property type="match status" value="1"/>
</dbReference>
<feature type="transmembrane region" description="Helical" evidence="8">
    <location>
        <begin position="318"/>
        <end position="341"/>
    </location>
</feature>
<dbReference type="InterPro" id="IPR005467">
    <property type="entry name" value="His_kinase_dom"/>
</dbReference>
<dbReference type="PROSITE" id="PS50109">
    <property type="entry name" value="HIS_KIN"/>
    <property type="match status" value="1"/>
</dbReference>
<dbReference type="SUPFAM" id="SSF52172">
    <property type="entry name" value="CheY-like"/>
    <property type="match status" value="1"/>
</dbReference>
<feature type="transmembrane region" description="Helical" evidence="8">
    <location>
        <begin position="570"/>
        <end position="590"/>
    </location>
</feature>
<dbReference type="CDD" id="cd00156">
    <property type="entry name" value="REC"/>
    <property type="match status" value="1"/>
</dbReference>
<organism evidence="11 12">
    <name type="scientific">Marinobacter flavimaris</name>
    <dbReference type="NCBI Taxonomy" id="262076"/>
    <lineage>
        <taxon>Bacteria</taxon>
        <taxon>Pseudomonadati</taxon>
        <taxon>Pseudomonadota</taxon>
        <taxon>Gammaproteobacteria</taxon>
        <taxon>Pseudomonadales</taxon>
        <taxon>Marinobacteraceae</taxon>
        <taxon>Marinobacter</taxon>
    </lineage>
</organism>
<dbReference type="Gene3D" id="3.40.50.2300">
    <property type="match status" value="1"/>
</dbReference>
<dbReference type="CDD" id="cd00082">
    <property type="entry name" value="HisKA"/>
    <property type="match status" value="1"/>
</dbReference>
<name>A0A3D8H0N0_9GAMM</name>
<feature type="transmembrane region" description="Helical" evidence="8">
    <location>
        <begin position="457"/>
        <end position="476"/>
    </location>
</feature>
<gene>
    <name evidence="11" type="ORF">DXI23_13685</name>
</gene>
<sequence length="1127" mass="124097">MAARQNIFRVRRSYNQWVANQTLEDYALRFTAKSARRWSAARVSNTALGAISFLALEAIGGSITLHYGFDNAVAAILAVSLVIFLTAIPISYYAARYGVDIDLLTRGAGFGYIGSTITSLIYASFTFIFFAIEAAIMAMALEMLFGVPLVLGYLICSVVIIPFVIHGITTISRFQVWTQPAFIFLQLVPFVFIVYADASSVSDWTQFEGLNPVDSGGFSIVMFGAAAAVVFSLIAQIGEQVDFLRFIPEPRNAREKRRWWAAVMAGGPGWIVIGMLKILAGSFLAVLALKQGVTASEAADPTQMYLIAFNYITHSPEISLAMAGIFVILCQLKINVTNAYAGSIAWSNFFSRLTHSHPGRVVWLFFNVAIALLVMELGVYRALEETLGFYGIVAIAWVGSLVADLVINKPLGLSPAHIEFKRAHLYDINPVGVGAMLTASVVGIICHTGILGVYPEALSHFIAMGVALIMAPLIAWKTGGRFYTARPFVPIATDHQLVQCTICEHHFEPEDLTHCPAYDGTICSLCCSLDARCADACKPGAGYQEQLNQFLGSLMPKPVLAGLRSRLGHFLSLLVLINGLSGLLLSLIYFKTPVASPAEGILLSVTLWKVFFILVIVTGVICWLFVLAHESRVVAEEESRRQNRLLMEEIVAHERTDQALQQAKEQAEAANGAKSRYLTGISHELRSPLNAILGYAQLMENDETIPSHRKEALGVIRRSGEYLADLIEGLLDISKIEAGRLDLHRDQVRIELLMEQLVTMFRLQAEDKGLAFDYHCPNPLPEMVTTDEKRLRQILINLLSNAIKYTDRGGVSLTLRYRSQVAEFTVRDTGEGIAPENVERIFRPFERIRTPGQSRAGTGLGLTITRLLTEIMGGDISLESVPGQGSVFRVSLMLSSLHSSTPRSISMPAKRIYGYHGSRRKVLLVDDDVSHRQVMRAMLSPLGFEIVDLGNALQVLATIEAERPDLVLLDVSMPGQSGWEVLAMLRQHKHTMPVVMVSADANEGHHAADSPRLHDGYIIKPVRLNLLLDTIASVLDLNWRFDKSPDPMAAIPAPDHGVLPLPKMEHRLALATLARIGHRKGLLEALHDLKHSGEAAEPFAIELTRLTNDFQFEKILELLEVAEHEAS</sequence>
<dbReference type="Pfam" id="PF00072">
    <property type="entry name" value="Response_reg"/>
    <property type="match status" value="1"/>
</dbReference>
<feature type="transmembrane region" description="Helical" evidence="8">
    <location>
        <begin position="361"/>
        <end position="383"/>
    </location>
</feature>
<dbReference type="Gene3D" id="1.10.4160.10">
    <property type="entry name" value="Hydantoin permease"/>
    <property type="match status" value="1"/>
</dbReference>
<feature type="transmembrane region" description="Helical" evidence="8">
    <location>
        <begin position="428"/>
        <end position="451"/>
    </location>
</feature>
<dbReference type="SUPFAM" id="SSF47384">
    <property type="entry name" value="Homodimeric domain of signal transducing histidine kinase"/>
    <property type="match status" value="1"/>
</dbReference>
<feature type="transmembrane region" description="Helical" evidence="8">
    <location>
        <begin position="389"/>
        <end position="407"/>
    </location>
</feature>
<reference evidence="11 12" key="1">
    <citation type="submission" date="2018-08" db="EMBL/GenBank/DDBJ databases">
        <title>Genome sequence of Marinobacter flavimaris KCTC 12185.</title>
        <authorList>
            <person name="Chun J."/>
            <person name="Kim B.-Y."/>
            <person name="Choi S.-B."/>
            <person name="Kwak M.-J."/>
        </authorList>
    </citation>
    <scope>NUCLEOTIDE SEQUENCE [LARGE SCALE GENOMIC DNA]</scope>
    <source>
        <strain evidence="11 12">KCTC 12185</strain>
    </source>
</reference>
<dbReference type="EC" id="2.7.13.3" evidence="2"/>
<dbReference type="Pfam" id="PF02518">
    <property type="entry name" value="HATPase_c"/>
    <property type="match status" value="1"/>
</dbReference>
<dbReference type="InterPro" id="IPR001789">
    <property type="entry name" value="Sig_transdc_resp-reg_receiver"/>
</dbReference>
<keyword evidence="12" id="KW-1185">Reference proteome</keyword>
<evidence type="ECO:0000256" key="8">
    <source>
        <dbReference type="SAM" id="Phobius"/>
    </source>
</evidence>
<feature type="domain" description="Histidine kinase" evidence="9">
    <location>
        <begin position="680"/>
        <end position="896"/>
    </location>
</feature>
<dbReference type="InterPro" id="IPR003594">
    <property type="entry name" value="HATPase_dom"/>
</dbReference>
<dbReference type="GO" id="GO:0000155">
    <property type="term" value="F:phosphorelay sensor kinase activity"/>
    <property type="evidence" value="ECO:0007669"/>
    <property type="project" value="InterPro"/>
</dbReference>
<feature type="transmembrane region" description="Helical" evidence="8">
    <location>
        <begin position="610"/>
        <end position="628"/>
    </location>
</feature>
<evidence type="ECO:0000256" key="3">
    <source>
        <dbReference type="ARBA" id="ARBA00022553"/>
    </source>
</evidence>
<feature type="transmembrane region" description="Helical" evidence="8">
    <location>
        <begin position="259"/>
        <end position="280"/>
    </location>
</feature>
<keyword evidence="8" id="KW-0812">Transmembrane</keyword>
<dbReference type="Pfam" id="PF00512">
    <property type="entry name" value="HisKA"/>
    <property type="match status" value="1"/>
</dbReference>
<evidence type="ECO:0000256" key="7">
    <source>
        <dbReference type="PROSITE-ProRule" id="PRU00169"/>
    </source>
</evidence>
<feature type="modified residue" description="4-aspartylphosphate" evidence="7">
    <location>
        <position position="970"/>
    </location>
</feature>
<comment type="caution">
    <text evidence="11">The sequence shown here is derived from an EMBL/GenBank/DDBJ whole genome shotgun (WGS) entry which is preliminary data.</text>
</comment>
<dbReference type="AlphaFoldDB" id="A0A3D8H0N0"/>
<dbReference type="PRINTS" id="PR00344">
    <property type="entry name" value="BCTRLSENSOR"/>
</dbReference>
<dbReference type="RefSeq" id="WP_053113352.1">
    <property type="nucleotide sequence ID" value="NZ_PSSW01000006.1"/>
</dbReference>
<dbReference type="Gene3D" id="3.30.565.10">
    <property type="entry name" value="Histidine kinase-like ATPase, C-terminal domain"/>
    <property type="match status" value="1"/>
</dbReference>
<dbReference type="FunFam" id="3.30.565.10:FF:000010">
    <property type="entry name" value="Sensor histidine kinase RcsC"/>
    <property type="match status" value="1"/>
</dbReference>
<evidence type="ECO:0000256" key="4">
    <source>
        <dbReference type="ARBA" id="ARBA00022679"/>
    </source>
</evidence>
<evidence type="ECO:0000256" key="2">
    <source>
        <dbReference type="ARBA" id="ARBA00012438"/>
    </source>
</evidence>
<dbReference type="InterPro" id="IPR036890">
    <property type="entry name" value="HATPase_C_sf"/>
</dbReference>
<evidence type="ECO:0000256" key="5">
    <source>
        <dbReference type="ARBA" id="ARBA00022777"/>
    </source>
</evidence>
<protein>
    <recommendedName>
        <fullName evidence="2">histidine kinase</fullName>
        <ecNumber evidence="2">2.7.13.3</ecNumber>
    </recommendedName>
</protein>
<evidence type="ECO:0000259" key="9">
    <source>
        <dbReference type="PROSITE" id="PS50109"/>
    </source>
</evidence>
<dbReference type="Gene3D" id="1.10.287.130">
    <property type="match status" value="1"/>
</dbReference>
<keyword evidence="8" id="KW-0472">Membrane</keyword>
<dbReference type="SMART" id="SM00388">
    <property type="entry name" value="HisKA"/>
    <property type="match status" value="1"/>
</dbReference>
<evidence type="ECO:0000256" key="6">
    <source>
        <dbReference type="ARBA" id="ARBA00023012"/>
    </source>
</evidence>
<comment type="catalytic activity">
    <reaction evidence="1">
        <text>ATP + protein L-histidine = ADP + protein N-phospho-L-histidine.</text>
        <dbReference type="EC" id="2.7.13.3"/>
    </reaction>
</comment>
<dbReference type="SMART" id="SM00387">
    <property type="entry name" value="HATPase_c"/>
    <property type="match status" value="1"/>
</dbReference>
<dbReference type="InterPro" id="IPR036097">
    <property type="entry name" value="HisK_dim/P_sf"/>
</dbReference>
<feature type="transmembrane region" description="Helical" evidence="8">
    <location>
        <begin position="216"/>
        <end position="238"/>
    </location>
</feature>
<keyword evidence="5 11" id="KW-0418">Kinase</keyword>
<dbReference type="EMBL" id="QRDH01000006">
    <property type="protein sequence ID" value="RDU40254.1"/>
    <property type="molecule type" value="Genomic_DNA"/>
</dbReference>
<feature type="transmembrane region" description="Helical" evidence="8">
    <location>
        <begin position="107"/>
        <end position="132"/>
    </location>
</feature>
<evidence type="ECO:0000313" key="11">
    <source>
        <dbReference type="EMBL" id="RDU40254.1"/>
    </source>
</evidence>
<accession>A0A3D8H0N0</accession>
<dbReference type="Proteomes" id="UP000256431">
    <property type="component" value="Unassembled WGS sequence"/>
</dbReference>
<feature type="transmembrane region" description="Helical" evidence="8">
    <location>
        <begin position="177"/>
        <end position="196"/>
    </location>
</feature>
<dbReference type="SMART" id="SM00448">
    <property type="entry name" value="REC"/>
    <property type="match status" value="1"/>
</dbReference>
<dbReference type="InterPro" id="IPR003661">
    <property type="entry name" value="HisK_dim/P_dom"/>
</dbReference>
<dbReference type="CDD" id="cd16922">
    <property type="entry name" value="HATPase_EvgS-ArcB-TorS-like"/>
    <property type="match status" value="1"/>
</dbReference>
<dbReference type="PROSITE" id="PS50110">
    <property type="entry name" value="RESPONSE_REGULATORY"/>
    <property type="match status" value="1"/>
</dbReference>
<dbReference type="SUPFAM" id="SSF55874">
    <property type="entry name" value="ATPase domain of HSP90 chaperone/DNA topoisomerase II/histidine kinase"/>
    <property type="match status" value="1"/>
</dbReference>
<feature type="transmembrane region" description="Helical" evidence="8">
    <location>
        <begin position="46"/>
        <end position="67"/>
    </location>
</feature>
<keyword evidence="3 7" id="KW-0597">Phosphoprotein</keyword>
<evidence type="ECO:0000259" key="10">
    <source>
        <dbReference type="PROSITE" id="PS50110"/>
    </source>
</evidence>
<feature type="transmembrane region" description="Helical" evidence="8">
    <location>
        <begin position="73"/>
        <end position="95"/>
    </location>
</feature>